<gene>
    <name evidence="8" type="ordered locus">EROM_050310</name>
</gene>
<evidence type="ECO:0000256" key="3">
    <source>
        <dbReference type="ARBA" id="ARBA00022989"/>
    </source>
</evidence>
<evidence type="ECO:0000256" key="4">
    <source>
        <dbReference type="ARBA" id="ARBA00023136"/>
    </source>
</evidence>
<dbReference type="GO" id="GO:0006888">
    <property type="term" value="P:endoplasmic reticulum to Golgi vesicle-mediated transport"/>
    <property type="evidence" value="ECO:0007669"/>
    <property type="project" value="UniProtKB-UniRule"/>
</dbReference>
<protein>
    <recommendedName>
        <fullName evidence="5">Endoplasmic reticulum transmembrane protein</fullName>
    </recommendedName>
</protein>
<accession>I7AML8</accession>
<keyword evidence="5" id="KW-0653">Protein transport</keyword>
<keyword evidence="5" id="KW-0931">ER-Golgi transport</keyword>
<dbReference type="RefSeq" id="XP_009264461.1">
    <property type="nucleotide sequence ID" value="XM_009266186.1"/>
</dbReference>
<dbReference type="PANTHER" id="PTHR12701">
    <property type="entry name" value="BCR-ASSOCIATED PROTEIN, BAP"/>
    <property type="match status" value="1"/>
</dbReference>
<dbReference type="InterPro" id="IPR008417">
    <property type="entry name" value="BAP29/BAP31"/>
</dbReference>
<dbReference type="Pfam" id="PF05529">
    <property type="entry name" value="Bap31"/>
    <property type="match status" value="2"/>
</dbReference>
<feature type="domain" description="BAP29/BAP31 transmembrane" evidence="7">
    <location>
        <begin position="1"/>
        <end position="71"/>
    </location>
</feature>
<dbReference type="InterPro" id="IPR040463">
    <property type="entry name" value="BAP29/BAP31_N"/>
</dbReference>
<comment type="subcellular location">
    <subcellularLocation>
        <location evidence="5">Endoplasmic reticulum membrane</location>
        <topology evidence="5">Multi-pass membrane protein</topology>
    </subcellularLocation>
    <subcellularLocation>
        <location evidence="1">Membrane</location>
        <topology evidence="1">Multi-pass membrane protein</topology>
    </subcellularLocation>
</comment>
<feature type="coiled-coil region" evidence="6">
    <location>
        <begin position="132"/>
        <end position="159"/>
    </location>
</feature>
<feature type="domain" description="BAP29/BAP31 transmembrane" evidence="7">
    <location>
        <begin position="81"/>
        <end position="116"/>
    </location>
</feature>
<evidence type="ECO:0000313" key="9">
    <source>
        <dbReference type="Proteomes" id="UP000010094"/>
    </source>
</evidence>
<evidence type="ECO:0000256" key="1">
    <source>
        <dbReference type="ARBA" id="ARBA00004141"/>
    </source>
</evidence>
<dbReference type="HOGENOM" id="CLU_120104_0_0_1"/>
<keyword evidence="3 5" id="KW-1133">Transmembrane helix</keyword>
<comment type="function">
    <text evidence="5">May play a role in anterograde transport of membrane proteins from the endoplasmic reticulum to the Golgi.</text>
</comment>
<keyword evidence="6" id="KW-0175">Coiled coil</keyword>
<dbReference type="GO" id="GO:0006886">
    <property type="term" value="P:intracellular protein transport"/>
    <property type="evidence" value="ECO:0007669"/>
    <property type="project" value="UniProtKB-UniRule"/>
</dbReference>
<dbReference type="KEGG" id="ero:EROM_050310"/>
<evidence type="ECO:0000256" key="2">
    <source>
        <dbReference type="ARBA" id="ARBA00022692"/>
    </source>
</evidence>
<keyword evidence="9" id="KW-1185">Reference proteome</keyword>
<sequence length="199" mass="23706">MGITTQLVQSIVFGEMCMFTFMLLPISKNLKKKVIKLFQTSKFYRGFLHIIYVLFAMILIMFVDSAYKIYTGEDQINPFVLYQAERNMYLTGFTLFLGVIFRMFIRTMCLLFREEESAQLLRKQSMNQKKYVEEMLEDNTKKAKRIEELEVEIIDLKKKILSGDILIKQLKNNQNEYFSLLDKYNGLREQMQMESRKSK</sequence>
<dbReference type="EMBL" id="CP003522">
    <property type="protein sequence ID" value="AFN82964.1"/>
    <property type="molecule type" value="Genomic_DNA"/>
</dbReference>
<keyword evidence="5" id="KW-0256">Endoplasmic reticulum</keyword>
<dbReference type="AlphaFoldDB" id="I7AML8"/>
<keyword evidence="4 5" id="KW-0472">Membrane</keyword>
<dbReference type="GeneID" id="20521263"/>
<reference evidence="8 9" key="1">
    <citation type="journal article" date="2012" name="Proc. Natl. Acad. Sci. U.S.A.">
        <title>Gain and loss of multiple functionally related, horizontally transferred genes in the reduced genomes of two microsporidian parasites.</title>
        <authorList>
            <person name="Pombert J.-F."/>
            <person name="Selman M."/>
            <person name="Burki F."/>
            <person name="Bardell F.T."/>
            <person name="Farinelli L."/>
            <person name="Solter L.F."/>
            <person name="Whitman D.W."/>
            <person name="Weiss L.M."/>
            <person name="Corradi N."/>
            <person name="Keeling P.J."/>
        </authorList>
    </citation>
    <scope>NUCLEOTIDE SEQUENCE [LARGE SCALE GENOMIC DNA]</scope>
    <source>
        <strain evidence="8 9">SJ-2008</strain>
    </source>
</reference>
<feature type="transmembrane region" description="Helical" evidence="5">
    <location>
        <begin position="6"/>
        <end position="26"/>
    </location>
</feature>
<comment type="similarity">
    <text evidence="5">Belongs to the BCAP29/BCAP31 family.</text>
</comment>
<dbReference type="GO" id="GO:0070973">
    <property type="term" value="P:protein localization to endoplasmic reticulum exit site"/>
    <property type="evidence" value="ECO:0007669"/>
    <property type="project" value="UniProtKB-UniRule"/>
</dbReference>
<evidence type="ECO:0000256" key="5">
    <source>
        <dbReference type="RuleBase" id="RU367026"/>
    </source>
</evidence>
<feature type="transmembrane region" description="Helical" evidence="5">
    <location>
        <begin position="87"/>
        <end position="105"/>
    </location>
</feature>
<evidence type="ECO:0000313" key="8">
    <source>
        <dbReference type="EMBL" id="AFN82964.1"/>
    </source>
</evidence>
<dbReference type="PANTHER" id="PTHR12701:SF20">
    <property type="entry name" value="ENDOPLASMIC RETICULUM TRANSMEMBRANE PROTEIN"/>
    <property type="match status" value="1"/>
</dbReference>
<dbReference type="GO" id="GO:0005789">
    <property type="term" value="C:endoplasmic reticulum membrane"/>
    <property type="evidence" value="ECO:0007669"/>
    <property type="project" value="UniProtKB-SubCell"/>
</dbReference>
<organism evidence="8 9">
    <name type="scientific">Encephalitozoon romaleae (strain SJ-2008)</name>
    <name type="common">Microsporidian parasite</name>
    <dbReference type="NCBI Taxonomy" id="1178016"/>
    <lineage>
        <taxon>Eukaryota</taxon>
        <taxon>Fungi</taxon>
        <taxon>Fungi incertae sedis</taxon>
        <taxon>Microsporidia</taxon>
        <taxon>Unikaryonidae</taxon>
        <taxon>Encephalitozoon</taxon>
    </lineage>
</organism>
<keyword evidence="2 5" id="KW-0812">Transmembrane</keyword>
<keyword evidence="5" id="KW-0813">Transport</keyword>
<dbReference type="OrthoDB" id="435607at2759"/>
<evidence type="ECO:0000256" key="6">
    <source>
        <dbReference type="SAM" id="Coils"/>
    </source>
</evidence>
<proteinExistence type="inferred from homology"/>
<dbReference type="VEuPathDB" id="MicrosporidiaDB:EROM_050310"/>
<name>I7AML8_ENCRO</name>
<feature type="transmembrane region" description="Helical" evidence="5">
    <location>
        <begin position="47"/>
        <end position="67"/>
    </location>
</feature>
<dbReference type="Proteomes" id="UP000010094">
    <property type="component" value="Chromosome V"/>
</dbReference>
<evidence type="ECO:0000259" key="7">
    <source>
        <dbReference type="Pfam" id="PF05529"/>
    </source>
</evidence>